<sequence>MGKKKRSGKGEQGGADDTQSTIAKNAALIAKMKVDILVDRVFRLRGKSCRNRGLGRASEGMTKTSRSRECIPHFVFYIRLQWRISVKQL</sequence>
<organism evidence="1 2">
    <name type="scientific">Diaporthe vaccinii</name>
    <dbReference type="NCBI Taxonomy" id="105482"/>
    <lineage>
        <taxon>Eukaryota</taxon>
        <taxon>Fungi</taxon>
        <taxon>Dikarya</taxon>
        <taxon>Ascomycota</taxon>
        <taxon>Pezizomycotina</taxon>
        <taxon>Sordariomycetes</taxon>
        <taxon>Sordariomycetidae</taxon>
        <taxon>Diaporthales</taxon>
        <taxon>Diaporthaceae</taxon>
        <taxon>Diaporthe</taxon>
        <taxon>Diaporthe eres species complex</taxon>
    </lineage>
</organism>
<reference evidence="1 2" key="1">
    <citation type="submission" date="2024-03" db="EMBL/GenBank/DDBJ databases">
        <title>A high-quality draft genome sequence of Diaporthe vaccinii, a causative agent of upright dieback and viscid rot disease in cranberry plants.</title>
        <authorList>
            <person name="Sarrasin M."/>
            <person name="Lang B.F."/>
            <person name="Burger G."/>
        </authorList>
    </citation>
    <scope>NUCLEOTIDE SEQUENCE [LARGE SCALE GENOMIC DNA]</scope>
    <source>
        <strain evidence="1 2">IS7</strain>
    </source>
</reference>
<accession>A0ABR4EF48</accession>
<comment type="caution">
    <text evidence="1">The sequence shown here is derived from an EMBL/GenBank/DDBJ whole genome shotgun (WGS) entry which is preliminary data.</text>
</comment>
<evidence type="ECO:0000313" key="2">
    <source>
        <dbReference type="Proteomes" id="UP001600888"/>
    </source>
</evidence>
<proteinExistence type="predicted"/>
<gene>
    <name evidence="1" type="ORF">FJTKL_12092</name>
</gene>
<protein>
    <submittedName>
        <fullName evidence="1">Uncharacterized protein</fullName>
    </submittedName>
</protein>
<keyword evidence="2" id="KW-1185">Reference proteome</keyword>
<dbReference type="EMBL" id="JBAWTH010000060">
    <property type="protein sequence ID" value="KAL2281072.1"/>
    <property type="molecule type" value="Genomic_DNA"/>
</dbReference>
<dbReference type="Proteomes" id="UP001600888">
    <property type="component" value="Unassembled WGS sequence"/>
</dbReference>
<evidence type="ECO:0000313" key="1">
    <source>
        <dbReference type="EMBL" id="KAL2281072.1"/>
    </source>
</evidence>
<name>A0ABR4EF48_9PEZI</name>